<name>A0A7W6BDS7_9SPHN</name>
<dbReference type="Gene3D" id="1.10.1660.10">
    <property type="match status" value="1"/>
</dbReference>
<gene>
    <name evidence="2" type="ORF">GGR43_000756</name>
</gene>
<dbReference type="RefSeq" id="WP_188070612.1">
    <property type="nucleotide sequence ID" value="NZ_BSPS01000022.1"/>
</dbReference>
<dbReference type="GO" id="GO:0006355">
    <property type="term" value="P:regulation of DNA-templated transcription"/>
    <property type="evidence" value="ECO:0007669"/>
    <property type="project" value="InterPro"/>
</dbReference>
<accession>A0A7W6BDS7</accession>
<dbReference type="AlphaFoldDB" id="A0A7W6BDS7"/>
<evidence type="ECO:0000313" key="3">
    <source>
        <dbReference type="Proteomes" id="UP000571950"/>
    </source>
</evidence>
<evidence type="ECO:0000313" key="2">
    <source>
        <dbReference type="EMBL" id="MBB3925055.1"/>
    </source>
</evidence>
<protein>
    <recommendedName>
        <fullName evidence="1">HTH merR-type domain-containing protein</fullName>
    </recommendedName>
</protein>
<sequence>MAGAMSARQYRFSQAAEIIGISRAALRNWMTRNQLDLFDERPANGWRSFSENDVMILALAAKLVAFGASVDDAVMAAKGVLTNMGGHPMYYWAAPSRFGGWIISDEDAVVQDAAIGGAVIRVTFT</sequence>
<dbReference type="PROSITE" id="PS50937">
    <property type="entry name" value="HTH_MERR_2"/>
    <property type="match status" value="1"/>
</dbReference>
<comment type="caution">
    <text evidence="2">The sequence shown here is derived from an EMBL/GenBank/DDBJ whole genome shotgun (WGS) entry which is preliminary data.</text>
</comment>
<dbReference type="InterPro" id="IPR000551">
    <property type="entry name" value="MerR-type_HTH_dom"/>
</dbReference>
<dbReference type="InterPro" id="IPR009061">
    <property type="entry name" value="DNA-bd_dom_put_sf"/>
</dbReference>
<dbReference type="SUPFAM" id="SSF46955">
    <property type="entry name" value="Putative DNA-binding domain"/>
    <property type="match status" value="1"/>
</dbReference>
<proteinExistence type="predicted"/>
<dbReference type="EMBL" id="JACIDT010000002">
    <property type="protein sequence ID" value="MBB3925055.1"/>
    <property type="molecule type" value="Genomic_DNA"/>
</dbReference>
<dbReference type="Proteomes" id="UP000571950">
    <property type="component" value="Unassembled WGS sequence"/>
</dbReference>
<feature type="domain" description="HTH merR-type" evidence="1">
    <location>
        <begin position="9"/>
        <end position="79"/>
    </location>
</feature>
<reference evidence="2 3" key="1">
    <citation type="submission" date="2020-08" db="EMBL/GenBank/DDBJ databases">
        <title>Genomic Encyclopedia of Type Strains, Phase IV (KMG-IV): sequencing the most valuable type-strain genomes for metagenomic binning, comparative biology and taxonomic classification.</title>
        <authorList>
            <person name="Goeker M."/>
        </authorList>
    </citation>
    <scope>NUCLEOTIDE SEQUENCE [LARGE SCALE GENOMIC DNA]</scope>
    <source>
        <strain evidence="2 3">DSM 26189</strain>
    </source>
</reference>
<dbReference type="GO" id="GO:0003677">
    <property type="term" value="F:DNA binding"/>
    <property type="evidence" value="ECO:0007669"/>
    <property type="project" value="InterPro"/>
</dbReference>
<evidence type="ECO:0000259" key="1">
    <source>
        <dbReference type="PROSITE" id="PS50937"/>
    </source>
</evidence>
<dbReference type="Pfam" id="PF13411">
    <property type="entry name" value="MerR_1"/>
    <property type="match status" value="1"/>
</dbReference>
<keyword evidence="3" id="KW-1185">Reference proteome</keyword>
<organism evidence="2 3">
    <name type="scientific">Sphingobium jiangsuense</name>
    <dbReference type="NCBI Taxonomy" id="870476"/>
    <lineage>
        <taxon>Bacteria</taxon>
        <taxon>Pseudomonadati</taxon>
        <taxon>Pseudomonadota</taxon>
        <taxon>Alphaproteobacteria</taxon>
        <taxon>Sphingomonadales</taxon>
        <taxon>Sphingomonadaceae</taxon>
        <taxon>Sphingobium</taxon>
    </lineage>
</organism>